<feature type="region of interest" description="Disordered" evidence="1">
    <location>
        <begin position="37"/>
        <end position="70"/>
    </location>
</feature>
<dbReference type="EMBL" id="LXQA010070897">
    <property type="protein sequence ID" value="MCI08959.1"/>
    <property type="molecule type" value="Genomic_DNA"/>
</dbReference>
<evidence type="ECO:0000256" key="1">
    <source>
        <dbReference type="SAM" id="MobiDB-lite"/>
    </source>
</evidence>
<comment type="caution">
    <text evidence="2">The sequence shown here is derived from an EMBL/GenBank/DDBJ whole genome shotgun (WGS) entry which is preliminary data.</text>
</comment>
<reference evidence="2 3" key="1">
    <citation type="journal article" date="2018" name="Front. Plant Sci.">
        <title>Red Clover (Trifolium pratense) and Zigzag Clover (T. medium) - A Picture of Genomic Similarities and Differences.</title>
        <authorList>
            <person name="Dluhosova J."/>
            <person name="Istvanek J."/>
            <person name="Nedelnik J."/>
            <person name="Repkova J."/>
        </authorList>
    </citation>
    <scope>NUCLEOTIDE SEQUENCE [LARGE SCALE GENOMIC DNA]</scope>
    <source>
        <strain evidence="3">cv. 10/8</strain>
        <tissue evidence="2">Leaf</tissue>
    </source>
</reference>
<keyword evidence="3" id="KW-1185">Reference proteome</keyword>
<protein>
    <submittedName>
        <fullName evidence="2">Uncharacterized protein</fullName>
    </submittedName>
</protein>
<dbReference type="Proteomes" id="UP000265520">
    <property type="component" value="Unassembled WGS sequence"/>
</dbReference>
<proteinExistence type="predicted"/>
<evidence type="ECO:0000313" key="3">
    <source>
        <dbReference type="Proteomes" id="UP000265520"/>
    </source>
</evidence>
<name>A0A392PBU0_9FABA</name>
<dbReference type="AlphaFoldDB" id="A0A392PBU0"/>
<organism evidence="2 3">
    <name type="scientific">Trifolium medium</name>
    <dbReference type="NCBI Taxonomy" id="97028"/>
    <lineage>
        <taxon>Eukaryota</taxon>
        <taxon>Viridiplantae</taxon>
        <taxon>Streptophyta</taxon>
        <taxon>Embryophyta</taxon>
        <taxon>Tracheophyta</taxon>
        <taxon>Spermatophyta</taxon>
        <taxon>Magnoliopsida</taxon>
        <taxon>eudicotyledons</taxon>
        <taxon>Gunneridae</taxon>
        <taxon>Pentapetalae</taxon>
        <taxon>rosids</taxon>
        <taxon>fabids</taxon>
        <taxon>Fabales</taxon>
        <taxon>Fabaceae</taxon>
        <taxon>Papilionoideae</taxon>
        <taxon>50 kb inversion clade</taxon>
        <taxon>NPAAA clade</taxon>
        <taxon>Hologalegina</taxon>
        <taxon>IRL clade</taxon>
        <taxon>Trifolieae</taxon>
        <taxon>Trifolium</taxon>
    </lineage>
</organism>
<sequence>MDGRATPSASPKKARIANKAIVEWFAAKGVRRVAKDHNNTPQANTLFPPYLSTKAPPITDENIYPHRKDD</sequence>
<evidence type="ECO:0000313" key="2">
    <source>
        <dbReference type="EMBL" id="MCI08959.1"/>
    </source>
</evidence>
<accession>A0A392PBU0</accession>